<gene>
    <name evidence="13" type="ORF">KQI89_16040</name>
</gene>
<comment type="pathway">
    <text evidence="1 11">Cofactor biosynthesis; adenosylcobalamin biosynthesis; adenosylcobalamin from cob(II)yrinate a,c-diamide: step 2/7.</text>
</comment>
<evidence type="ECO:0000313" key="14">
    <source>
        <dbReference type="Proteomes" id="UP000736583"/>
    </source>
</evidence>
<keyword evidence="14" id="KW-1185">Reference proteome</keyword>
<evidence type="ECO:0000256" key="7">
    <source>
        <dbReference type="ARBA" id="ARBA00033334"/>
    </source>
</evidence>
<organism evidence="13 14">
    <name type="scientific">Clostridium simiarum</name>
    <dbReference type="NCBI Taxonomy" id="2841506"/>
    <lineage>
        <taxon>Bacteria</taxon>
        <taxon>Bacillati</taxon>
        <taxon>Bacillota</taxon>
        <taxon>Clostridia</taxon>
        <taxon>Eubacteriales</taxon>
        <taxon>Clostridiaceae</taxon>
        <taxon>Clostridium</taxon>
    </lineage>
</organism>
<evidence type="ECO:0000256" key="4">
    <source>
        <dbReference type="ARBA" id="ARBA00020963"/>
    </source>
</evidence>
<dbReference type="NCBIfam" id="TIGR00636">
    <property type="entry name" value="PduO_Nterm"/>
    <property type="match status" value="1"/>
</dbReference>
<dbReference type="PANTHER" id="PTHR12213">
    <property type="entry name" value="CORRINOID ADENOSYLTRANSFERASE"/>
    <property type="match status" value="1"/>
</dbReference>
<sequence length="188" mass="21863">MAIYTKTGDKGSTGNLLGERVSKASTFIELQGDIDELNAHVGYLNYILIENTIIKEDIKNRLVGDLIEIQNALFNMGVEISMNFTKGKFLPSHPKSLEIEIDWMTNQMPPQTKFILYSGSREGTYAQVVRSIVRRSERVFVKYLNEKEVESYPDSYQYINRLSDFFFTFARYINFIQDKPETVMKEWK</sequence>
<accession>A0ABS6F4C7</accession>
<protein>
    <recommendedName>
        <fullName evidence="4 11">Corrinoid adenosyltransferase</fullName>
        <ecNumber evidence="3 11">2.5.1.17</ecNumber>
    </recommendedName>
    <alternativeName>
        <fullName evidence="6 11">Cob(II)alamin adenosyltransferase</fullName>
    </alternativeName>
    <alternativeName>
        <fullName evidence="8 11">Cob(II)yrinic acid a,c-diamide adenosyltransferase</fullName>
    </alternativeName>
    <alternativeName>
        <fullName evidence="7 11">Cobinamide/cobalamin adenosyltransferase</fullName>
    </alternativeName>
</protein>
<dbReference type="Pfam" id="PF01923">
    <property type="entry name" value="Cob_adeno_trans"/>
    <property type="match status" value="1"/>
</dbReference>
<keyword evidence="11" id="KW-0067">ATP-binding</keyword>
<dbReference type="InterPro" id="IPR029499">
    <property type="entry name" value="PduO-typ"/>
</dbReference>
<dbReference type="Proteomes" id="UP000736583">
    <property type="component" value="Unassembled WGS sequence"/>
</dbReference>
<dbReference type="EC" id="2.5.1.17" evidence="3 11"/>
<dbReference type="EMBL" id="JAHLQL010000008">
    <property type="protein sequence ID" value="MBU5593260.1"/>
    <property type="molecule type" value="Genomic_DNA"/>
</dbReference>
<dbReference type="RefSeq" id="WP_216457933.1">
    <property type="nucleotide sequence ID" value="NZ_JAHLQL010000008.1"/>
</dbReference>
<evidence type="ECO:0000256" key="3">
    <source>
        <dbReference type="ARBA" id="ARBA00012454"/>
    </source>
</evidence>
<evidence type="ECO:0000256" key="9">
    <source>
        <dbReference type="ARBA" id="ARBA00048555"/>
    </source>
</evidence>
<evidence type="ECO:0000256" key="5">
    <source>
        <dbReference type="ARBA" id="ARBA00022573"/>
    </source>
</evidence>
<keyword evidence="11" id="KW-0547">Nucleotide-binding</keyword>
<comment type="catalytic activity">
    <reaction evidence="9 11">
        <text>2 cob(II)yrinate a,c diamide + reduced [electron-transfer flavoprotein] + 2 ATP = 2 adenosylcob(III)yrinate a,c-diamide + 2 triphosphate + oxidized [electron-transfer flavoprotein] + 3 H(+)</text>
        <dbReference type="Rhea" id="RHEA:11528"/>
        <dbReference type="Rhea" id="RHEA-COMP:10685"/>
        <dbReference type="Rhea" id="RHEA-COMP:10686"/>
        <dbReference type="ChEBI" id="CHEBI:15378"/>
        <dbReference type="ChEBI" id="CHEBI:18036"/>
        <dbReference type="ChEBI" id="CHEBI:30616"/>
        <dbReference type="ChEBI" id="CHEBI:57692"/>
        <dbReference type="ChEBI" id="CHEBI:58307"/>
        <dbReference type="ChEBI" id="CHEBI:58503"/>
        <dbReference type="ChEBI" id="CHEBI:58537"/>
        <dbReference type="EC" id="2.5.1.17"/>
    </reaction>
</comment>
<comment type="caution">
    <text evidence="13">The sequence shown here is derived from an EMBL/GenBank/DDBJ whole genome shotgun (WGS) entry which is preliminary data.</text>
</comment>
<comment type="similarity">
    <text evidence="2 11">Belongs to the Cob(I)alamin adenosyltransferase family.</text>
</comment>
<evidence type="ECO:0000256" key="1">
    <source>
        <dbReference type="ARBA" id="ARBA00005121"/>
    </source>
</evidence>
<evidence type="ECO:0000256" key="2">
    <source>
        <dbReference type="ARBA" id="ARBA00007487"/>
    </source>
</evidence>
<evidence type="ECO:0000256" key="8">
    <source>
        <dbReference type="ARBA" id="ARBA00033354"/>
    </source>
</evidence>
<dbReference type="InterPro" id="IPR016030">
    <property type="entry name" value="CblAdoTrfase-like"/>
</dbReference>
<evidence type="ECO:0000256" key="11">
    <source>
        <dbReference type="RuleBase" id="RU366026"/>
    </source>
</evidence>
<evidence type="ECO:0000256" key="6">
    <source>
        <dbReference type="ARBA" id="ARBA00031529"/>
    </source>
</evidence>
<name>A0ABS6F4C7_9CLOT</name>
<evidence type="ECO:0000256" key="10">
    <source>
        <dbReference type="ARBA" id="ARBA00048692"/>
    </source>
</evidence>
<proteinExistence type="inferred from homology"/>
<feature type="domain" description="Cobalamin adenosyltransferase-like" evidence="12">
    <location>
        <begin position="3"/>
        <end position="173"/>
    </location>
</feature>
<comment type="catalytic activity">
    <reaction evidence="10 11">
        <text>2 cob(II)alamin + reduced [electron-transfer flavoprotein] + 2 ATP = 2 adenosylcob(III)alamin + 2 triphosphate + oxidized [electron-transfer flavoprotein] + 3 H(+)</text>
        <dbReference type="Rhea" id="RHEA:28671"/>
        <dbReference type="Rhea" id="RHEA-COMP:10685"/>
        <dbReference type="Rhea" id="RHEA-COMP:10686"/>
        <dbReference type="ChEBI" id="CHEBI:15378"/>
        <dbReference type="ChEBI" id="CHEBI:16304"/>
        <dbReference type="ChEBI" id="CHEBI:18036"/>
        <dbReference type="ChEBI" id="CHEBI:18408"/>
        <dbReference type="ChEBI" id="CHEBI:30616"/>
        <dbReference type="ChEBI" id="CHEBI:57692"/>
        <dbReference type="ChEBI" id="CHEBI:58307"/>
        <dbReference type="EC" id="2.5.1.17"/>
    </reaction>
</comment>
<keyword evidence="5 11" id="KW-0169">Cobalamin biosynthesis</keyword>
<evidence type="ECO:0000259" key="12">
    <source>
        <dbReference type="Pfam" id="PF01923"/>
    </source>
</evidence>
<dbReference type="PANTHER" id="PTHR12213:SF0">
    <property type="entry name" value="CORRINOID ADENOSYLTRANSFERASE MMAB"/>
    <property type="match status" value="1"/>
</dbReference>
<evidence type="ECO:0000313" key="13">
    <source>
        <dbReference type="EMBL" id="MBU5593260.1"/>
    </source>
</evidence>
<dbReference type="GO" id="GO:0008817">
    <property type="term" value="F:corrinoid adenosyltransferase activity"/>
    <property type="evidence" value="ECO:0007669"/>
    <property type="project" value="UniProtKB-EC"/>
</dbReference>
<keyword evidence="11 13" id="KW-0808">Transferase</keyword>
<reference evidence="13 14" key="1">
    <citation type="submission" date="2021-06" db="EMBL/GenBank/DDBJ databases">
        <authorList>
            <person name="Sun Q."/>
            <person name="Li D."/>
        </authorList>
    </citation>
    <scope>NUCLEOTIDE SEQUENCE [LARGE SCALE GENOMIC DNA]</scope>
    <source>
        <strain evidence="13 14">MSJ-4</strain>
    </source>
</reference>